<dbReference type="PANTHER" id="PTHR43466">
    <property type="entry name" value="2-OXO-4-HYDROXY-4-CARBOXY-5-UREIDOIMIDAZOLINE DECARBOXYLASE-RELATED"/>
    <property type="match status" value="1"/>
</dbReference>
<comment type="pathway">
    <text evidence="2">Purine metabolism; urate degradation; (S)-allantoin from urate: step 3/3.</text>
</comment>
<reference evidence="8 9" key="1">
    <citation type="submission" date="2019-08" db="EMBL/GenBank/DDBJ databases">
        <authorList>
            <person name="Peeters C."/>
        </authorList>
    </citation>
    <scope>NUCLEOTIDE SEQUENCE [LARGE SCALE GENOMIC DNA]</scope>
    <source>
        <strain evidence="8 9">LMG 31013</strain>
    </source>
</reference>
<evidence type="ECO:0000256" key="4">
    <source>
        <dbReference type="ARBA" id="ARBA00022631"/>
    </source>
</evidence>
<protein>
    <recommendedName>
        <fullName evidence="3">2-oxo-4-hydroxy-4-carboxy-5-ureidoimidazoline decarboxylase</fullName>
        <ecNumber evidence="3">4.1.1.97</ecNumber>
    </recommendedName>
</protein>
<sequence length="177" mass="19301">MNAPLPMTQRTVAELSALPRAEFVAALDGIFEHSAWVAEAAWEDRPFATVEALQDAMCQAVIDAGEGPQLDLIRAHPELAGKAAVRGELTAESTREQAGAGLDQCSADEFARLTELNEAYKAKFGFPYILAVRGHSRASIIENFAARVANSRADEIDECLRQIFRIAGFRLQDLVRG</sequence>
<dbReference type="EMBL" id="CABPRU010000008">
    <property type="protein sequence ID" value="VVE26382.1"/>
    <property type="molecule type" value="Genomic_DNA"/>
</dbReference>
<feature type="domain" description="Oxo-4-hydroxy-4-carboxy-5-ureidoimidazoline decarboxylase" evidence="7">
    <location>
        <begin position="17"/>
        <end position="172"/>
    </location>
</feature>
<evidence type="ECO:0000256" key="1">
    <source>
        <dbReference type="ARBA" id="ARBA00001163"/>
    </source>
</evidence>
<dbReference type="EC" id="4.1.1.97" evidence="3"/>
<evidence type="ECO:0000256" key="3">
    <source>
        <dbReference type="ARBA" id="ARBA00012257"/>
    </source>
</evidence>
<dbReference type="InterPro" id="IPR036778">
    <property type="entry name" value="OHCU_decarboxylase_sf"/>
</dbReference>
<dbReference type="GO" id="GO:0051997">
    <property type="term" value="F:2-oxo-4-hydroxy-4-carboxy-5-ureidoimidazoline decarboxylase activity"/>
    <property type="evidence" value="ECO:0007669"/>
    <property type="project" value="UniProtKB-EC"/>
</dbReference>
<dbReference type="GO" id="GO:0006144">
    <property type="term" value="P:purine nucleobase metabolic process"/>
    <property type="evidence" value="ECO:0007669"/>
    <property type="project" value="UniProtKB-KW"/>
</dbReference>
<accession>A0A5E4WNF7</accession>
<proteinExistence type="predicted"/>
<dbReference type="UniPathway" id="UPA00394">
    <property type="reaction ID" value="UER00652"/>
</dbReference>
<dbReference type="SUPFAM" id="SSF158694">
    <property type="entry name" value="UraD-Like"/>
    <property type="match status" value="1"/>
</dbReference>
<dbReference type="GO" id="GO:0000255">
    <property type="term" value="P:allantoin metabolic process"/>
    <property type="evidence" value="ECO:0007669"/>
    <property type="project" value="InterPro"/>
</dbReference>
<dbReference type="InterPro" id="IPR018020">
    <property type="entry name" value="OHCU_decarboxylase"/>
</dbReference>
<dbReference type="NCBIfam" id="TIGR03164">
    <property type="entry name" value="UHCUDC"/>
    <property type="match status" value="1"/>
</dbReference>
<evidence type="ECO:0000256" key="2">
    <source>
        <dbReference type="ARBA" id="ARBA00004754"/>
    </source>
</evidence>
<keyword evidence="5" id="KW-0210">Decarboxylase</keyword>
<keyword evidence="9" id="KW-1185">Reference proteome</keyword>
<gene>
    <name evidence="8" type="primary">uao</name>
    <name evidence="8" type="ORF">PTE31013_03436</name>
</gene>
<dbReference type="RefSeq" id="WP_425495576.1">
    <property type="nucleotide sequence ID" value="NZ_CABPRU010000008.1"/>
</dbReference>
<evidence type="ECO:0000256" key="5">
    <source>
        <dbReference type="ARBA" id="ARBA00022793"/>
    </source>
</evidence>
<evidence type="ECO:0000313" key="8">
    <source>
        <dbReference type="EMBL" id="VVE26382.1"/>
    </source>
</evidence>
<dbReference type="AlphaFoldDB" id="A0A5E4WNF7"/>
<keyword evidence="4" id="KW-0659">Purine metabolism</keyword>
<dbReference type="GO" id="GO:0019628">
    <property type="term" value="P:urate catabolic process"/>
    <property type="evidence" value="ECO:0007669"/>
    <property type="project" value="UniProtKB-UniPathway"/>
</dbReference>
<comment type="catalytic activity">
    <reaction evidence="1">
        <text>5-hydroxy-2-oxo-4-ureido-2,5-dihydro-1H-imidazole-5-carboxylate + H(+) = (S)-allantoin + CO2</text>
        <dbReference type="Rhea" id="RHEA:26301"/>
        <dbReference type="ChEBI" id="CHEBI:15378"/>
        <dbReference type="ChEBI" id="CHEBI:15678"/>
        <dbReference type="ChEBI" id="CHEBI:16526"/>
        <dbReference type="ChEBI" id="CHEBI:58639"/>
        <dbReference type="EC" id="4.1.1.97"/>
    </reaction>
</comment>
<dbReference type="PANTHER" id="PTHR43466:SF1">
    <property type="entry name" value="2-OXO-4-HYDROXY-4-CARBOXY-5-UREIDOIMIDAZOLINE DECARBOXYLASE-RELATED"/>
    <property type="match status" value="1"/>
</dbReference>
<evidence type="ECO:0000256" key="6">
    <source>
        <dbReference type="ARBA" id="ARBA00023239"/>
    </source>
</evidence>
<dbReference type="Gene3D" id="1.10.3330.10">
    <property type="entry name" value="Oxo-4-hydroxy-4-carboxy-5-ureidoimidazoline decarboxylase"/>
    <property type="match status" value="1"/>
</dbReference>
<name>A0A5E4WNF7_9BURK</name>
<keyword evidence="6" id="KW-0456">Lyase</keyword>
<dbReference type="Proteomes" id="UP000334380">
    <property type="component" value="Unassembled WGS sequence"/>
</dbReference>
<dbReference type="Pfam" id="PF09349">
    <property type="entry name" value="OHCU_decarbox"/>
    <property type="match status" value="1"/>
</dbReference>
<evidence type="ECO:0000313" key="9">
    <source>
        <dbReference type="Proteomes" id="UP000334380"/>
    </source>
</evidence>
<organism evidence="8 9">
    <name type="scientific">Pandoraea terrigena</name>
    <dbReference type="NCBI Taxonomy" id="2508292"/>
    <lineage>
        <taxon>Bacteria</taxon>
        <taxon>Pseudomonadati</taxon>
        <taxon>Pseudomonadota</taxon>
        <taxon>Betaproteobacteria</taxon>
        <taxon>Burkholderiales</taxon>
        <taxon>Burkholderiaceae</taxon>
        <taxon>Pandoraea</taxon>
    </lineage>
</organism>
<evidence type="ECO:0000259" key="7">
    <source>
        <dbReference type="Pfam" id="PF09349"/>
    </source>
</evidence>
<dbReference type="InterPro" id="IPR017580">
    <property type="entry name" value="OHCU_decarboxylase-1"/>
</dbReference>